<dbReference type="RefSeq" id="WP_051907435.1">
    <property type="nucleotide sequence ID" value="NZ_BAABKI010000029.1"/>
</dbReference>
<feature type="signal peptide" evidence="1">
    <location>
        <begin position="1"/>
        <end position="27"/>
    </location>
</feature>
<comment type="caution">
    <text evidence="2">The sequence shown here is derived from an EMBL/GenBank/DDBJ whole genome shotgun (WGS) entry which is preliminary data.</text>
</comment>
<accession>A0ABP9RKY7</accession>
<keyword evidence="3" id="KW-1185">Reference proteome</keyword>
<evidence type="ECO:0008006" key="4">
    <source>
        <dbReference type="Google" id="ProtNLM"/>
    </source>
</evidence>
<dbReference type="InterPro" id="IPR011990">
    <property type="entry name" value="TPR-like_helical_dom_sf"/>
</dbReference>
<sequence length="416" mass="45312">MDARWFNSATVLLAGLLSLTLISQTWAAPALRPDMVASLERMQSRLDAGDPAALADDARAAAQRLQGGNAADRWARALFLQIAANAELRRDDPLAAAELLSRARGLDGIEREYRRRWLRREARLRLRAGQTARGVELLGQWLEQGDAAGDDDRWLMAQGLAQLERWDTAAKWVDRARGEGNVANDRYLQLAASIYQRAGREDQALASLDALLAGAEVSADTWRRAAGLAQRLDQPGRAAAIWEAGWRRGALQGEAALRQLIQLHMAGGTPARAAEHLERALADGRLQESLANRRLLAQAWSAARNRDAALQAWRAVSERSQESEDWRQLGELAYAWGRWGTAIEALRRARQAGGATPRDWLLEGVAALEQGDRDAARAAFEAARQAGAQQAGAWLDSLESSNAGVGVASAKQSASD</sequence>
<feature type="chain" id="PRO_5047320095" description="Tetratricopeptide repeat protein" evidence="1">
    <location>
        <begin position="28"/>
        <end position="416"/>
    </location>
</feature>
<name>A0ABP9RKY7_9GAMM</name>
<evidence type="ECO:0000313" key="3">
    <source>
        <dbReference type="Proteomes" id="UP001500074"/>
    </source>
</evidence>
<proteinExistence type="predicted"/>
<gene>
    <name evidence="2" type="ORF">GCM10023342_30150</name>
</gene>
<keyword evidence="1" id="KW-0732">Signal</keyword>
<organism evidence="2 3">
    <name type="scientific">Modicisalibacter zincidurans</name>
    <dbReference type="NCBI Taxonomy" id="1178777"/>
    <lineage>
        <taxon>Bacteria</taxon>
        <taxon>Pseudomonadati</taxon>
        <taxon>Pseudomonadota</taxon>
        <taxon>Gammaproteobacteria</taxon>
        <taxon>Oceanospirillales</taxon>
        <taxon>Halomonadaceae</taxon>
        <taxon>Modicisalibacter</taxon>
    </lineage>
</organism>
<dbReference type="EMBL" id="BAABKI010000029">
    <property type="protein sequence ID" value="GAA5178822.1"/>
    <property type="molecule type" value="Genomic_DNA"/>
</dbReference>
<dbReference type="SUPFAM" id="SSF48452">
    <property type="entry name" value="TPR-like"/>
    <property type="match status" value="1"/>
</dbReference>
<evidence type="ECO:0000313" key="2">
    <source>
        <dbReference type="EMBL" id="GAA5178822.1"/>
    </source>
</evidence>
<reference evidence="3" key="1">
    <citation type="journal article" date="2019" name="Int. J. Syst. Evol. Microbiol.">
        <title>The Global Catalogue of Microorganisms (GCM) 10K type strain sequencing project: providing services to taxonomists for standard genome sequencing and annotation.</title>
        <authorList>
            <consortium name="The Broad Institute Genomics Platform"/>
            <consortium name="The Broad Institute Genome Sequencing Center for Infectious Disease"/>
            <person name="Wu L."/>
            <person name="Ma J."/>
        </authorList>
    </citation>
    <scope>NUCLEOTIDE SEQUENCE [LARGE SCALE GENOMIC DNA]</scope>
    <source>
        <strain evidence="3">JCM 18472</strain>
    </source>
</reference>
<dbReference type="Proteomes" id="UP001500074">
    <property type="component" value="Unassembled WGS sequence"/>
</dbReference>
<evidence type="ECO:0000256" key="1">
    <source>
        <dbReference type="SAM" id="SignalP"/>
    </source>
</evidence>
<protein>
    <recommendedName>
        <fullName evidence="4">Tetratricopeptide repeat protein</fullName>
    </recommendedName>
</protein>
<dbReference type="Gene3D" id="1.25.40.10">
    <property type="entry name" value="Tetratricopeptide repeat domain"/>
    <property type="match status" value="2"/>
</dbReference>